<dbReference type="KEGG" id="bdr:105227000"/>
<feature type="domain" description="Fibronectin type-III" evidence="5">
    <location>
        <begin position="31"/>
        <end position="131"/>
    </location>
</feature>
<dbReference type="InterPro" id="IPR003961">
    <property type="entry name" value="FN3_dom"/>
</dbReference>
<feature type="region of interest" description="Disordered" evidence="2">
    <location>
        <begin position="1162"/>
        <end position="1181"/>
    </location>
</feature>
<feature type="region of interest" description="Disordered" evidence="2">
    <location>
        <begin position="1490"/>
        <end position="1559"/>
    </location>
</feature>
<feature type="compositionally biased region" description="Low complexity" evidence="2">
    <location>
        <begin position="1215"/>
        <end position="1229"/>
    </location>
</feature>
<dbReference type="Pfam" id="PF00041">
    <property type="entry name" value="fn3"/>
    <property type="match status" value="2"/>
</dbReference>
<feature type="region of interest" description="Disordered" evidence="2">
    <location>
        <begin position="1006"/>
        <end position="1112"/>
    </location>
</feature>
<feature type="compositionally biased region" description="Basic and acidic residues" evidence="2">
    <location>
        <begin position="1082"/>
        <end position="1091"/>
    </location>
</feature>
<evidence type="ECO:0000256" key="1">
    <source>
        <dbReference type="ARBA" id="ARBA00022737"/>
    </source>
</evidence>
<evidence type="ECO:0000256" key="3">
    <source>
        <dbReference type="SAM" id="Phobius"/>
    </source>
</evidence>
<feature type="compositionally biased region" description="Polar residues" evidence="2">
    <location>
        <begin position="795"/>
        <end position="805"/>
    </location>
</feature>
<keyword evidence="1" id="KW-0677">Repeat</keyword>
<feature type="domain" description="Ig-like" evidence="4">
    <location>
        <begin position="136"/>
        <end position="226"/>
    </location>
</feature>
<feature type="region of interest" description="Disordered" evidence="2">
    <location>
        <begin position="778"/>
        <end position="829"/>
    </location>
</feature>
<dbReference type="InterPro" id="IPR003599">
    <property type="entry name" value="Ig_sub"/>
</dbReference>
<evidence type="ECO:0000256" key="2">
    <source>
        <dbReference type="SAM" id="MobiDB-lite"/>
    </source>
</evidence>
<dbReference type="Proteomes" id="UP001652620">
    <property type="component" value="Chromosome 5"/>
</dbReference>
<evidence type="ECO:0000259" key="5">
    <source>
        <dbReference type="PROSITE" id="PS50853"/>
    </source>
</evidence>
<dbReference type="PANTHER" id="PTHR13817">
    <property type="entry name" value="TITIN"/>
    <property type="match status" value="1"/>
</dbReference>
<feature type="compositionally biased region" description="Low complexity" evidence="2">
    <location>
        <begin position="779"/>
        <end position="788"/>
    </location>
</feature>
<dbReference type="FunCoup" id="A0A6I9V0F2">
    <property type="interactions" value="4"/>
</dbReference>
<feature type="compositionally biased region" description="Low complexity" evidence="2">
    <location>
        <begin position="1"/>
        <end position="15"/>
    </location>
</feature>
<dbReference type="Gene3D" id="2.60.40.10">
    <property type="entry name" value="Immunoglobulins"/>
    <property type="match status" value="4"/>
</dbReference>
<name>A0A6I9V0F2_BACDO</name>
<dbReference type="Pfam" id="PF07679">
    <property type="entry name" value="I-set"/>
    <property type="match status" value="2"/>
</dbReference>
<feature type="compositionally biased region" description="Basic and acidic residues" evidence="2">
    <location>
        <begin position="1416"/>
        <end position="1427"/>
    </location>
</feature>
<feature type="compositionally biased region" description="Basic and acidic residues" evidence="2">
    <location>
        <begin position="419"/>
        <end position="439"/>
    </location>
</feature>
<organism evidence="6 7">
    <name type="scientific">Bactrocera dorsalis</name>
    <name type="common">Oriental fruit fly</name>
    <name type="synonym">Dacus dorsalis</name>
    <dbReference type="NCBI Taxonomy" id="27457"/>
    <lineage>
        <taxon>Eukaryota</taxon>
        <taxon>Metazoa</taxon>
        <taxon>Ecdysozoa</taxon>
        <taxon>Arthropoda</taxon>
        <taxon>Hexapoda</taxon>
        <taxon>Insecta</taxon>
        <taxon>Pterygota</taxon>
        <taxon>Neoptera</taxon>
        <taxon>Endopterygota</taxon>
        <taxon>Diptera</taxon>
        <taxon>Brachycera</taxon>
        <taxon>Muscomorpha</taxon>
        <taxon>Tephritoidea</taxon>
        <taxon>Tephritidae</taxon>
        <taxon>Bactrocera</taxon>
        <taxon>Bactrocera</taxon>
    </lineage>
</organism>
<dbReference type="InterPro" id="IPR003598">
    <property type="entry name" value="Ig_sub2"/>
</dbReference>
<feature type="compositionally biased region" description="Basic and acidic residues" evidence="2">
    <location>
        <begin position="742"/>
        <end position="759"/>
    </location>
</feature>
<sequence length="1651" mass="185329">MGNQQGKLQNQNQSGRPKKVVTWKSAERPSPPGRPVLIPLSEQQPDVVNLRWERPKLDGGSPITGYVVEHRRMGSPHWVRATPVAVPQCEVSISGLEPGWRYQFRVFAENIVGRSDPSDLSDALTVTLQRTAICVPSFIEELQDRQAVEDERIEFRVRVVGQPAPEINWFKDGYEIFSSRRTKILNDNDVSVLIIHQVALTDEGEIKCTATNRAGHVATKSQLMVQAPPKIRLPRTYEDGLIVESGEVLRLKVGVAGQPPPAVTWLHEGEVVPNSGRFEISNTDRNSLLKIDSIQRDDRGEYSVRAWNRLGEDVTSFLVTVTARPNPPGKVQLNMSFGKSATLSWTSPLDDGGCKIGYYIVEYFRVGWNVWLKAATTRSLSTTLHDLIEGSEYKFRVKAENPYGVSDPSEESEVLFIPDPKRGITKPKSDSKLTEEKNKPAPPRRKALSPPRPHADAATEISPGALRKPKPQLIDTEDLHREMSYGAADKALKLDIRRSPSNPSTQQKSAPSSPSPKALTMSTKPSLTPSPTSPTGKSPQRSPLTEKKSMPQFLQQLLPSKDKSPSPSTQKMRPTLATPEPELTPEKSSTPEISRSSLNRRHSLSPLRKSPTPPEVINKTPALQRSAEPVQLGVNQQVRRLSGHSLSPAKNAPTLAVAIATGALGTVSMQAQKSPEVKKRERKQVTERKEQTEISENRKRIDQKYQDVQKDQHEDFIKAERSERSERFDSRKAQLEALESEQQLKRKEQKERLEQTQRDKHAEWIEWVEKANGNNAALQHKSQNNNNNNHKKQNVSTLTNPTIQISAPPPTKEPISPSPPNSPLSLAEKHDDVHTSNEFMLVVFDKHSKVKDKNKQDSFELDLEDALQPPPISISSPDLASLEFTNLHTFPLRRSVSSTELLYERAMARFYEAVELEEAEKARKLKSKQDREKQRDTEKGWEKDMEIPIAGGGLQPPFVRKRLGSMTEAERLSFERRSELRRQSESFVQDLKTAVARWGSRENLTGTKQLSRTTGMLLNKDESRDEDEREEEEDYDAEDYDDLLEGDTASGYQARAEPTKQASFEIESDYTESTASSEDDSIEKFKMELRARTKTPSPPRASPPRDHMETYHPRNMSAGVFTPYRAALPDNAAVVLTRPAPLTDPDFIPKPILKRPSNENVQPLAEAEPPNNNNNSNNNNVRKHSLENIETISDNNKNQAARKNSLESIERISDNNKNQTANNTANQEKSGFAESFMSFFKRDTRTNTEKGNEENASTSGLTGKPIPLSPTVVAAELEAQRKAKEEENAKRQETERVMREEAYAVVDHYSDIVSQVSTTRKYHTPIYLDKNELKKAGDNRDYDEEMRMRRSQSPDVGLIPPISNKPRLSISERGQLVHVRETGSGMAYTEQPKETVPDTPTPSESSSQAFTMPAVKESKPLAVKESKPPTTSNKINPQPIAPTTSTIMSELLANDDSTTAEVISETTYERPDSRGRTRIVKVKRIIKKRVPSRSRDASLNRPPSSAASQQDIDFDIPVEAQAPVRRRVLSRTRTSTGQSKSPGPYGRRPLPTTATSTGILPPPPEVLLSMVAKEKSELETKSVEQLEEEAHEKVRSALSYSTDLVLFMVACYVYLFKDAWLVLPILSLMIYRQLGDFINDCIPKWMKRKKN</sequence>
<feature type="region of interest" description="Disordered" evidence="2">
    <location>
        <begin position="1"/>
        <end position="40"/>
    </location>
</feature>
<feature type="compositionally biased region" description="Polar residues" evidence="2">
    <location>
        <begin position="1006"/>
        <end position="1016"/>
    </location>
</feature>
<dbReference type="SUPFAM" id="SSF48726">
    <property type="entry name" value="Immunoglobulin"/>
    <property type="match status" value="2"/>
</dbReference>
<feature type="region of interest" description="Disordered" evidence="2">
    <location>
        <begin position="1382"/>
        <end position="1442"/>
    </location>
</feature>
<feature type="transmembrane region" description="Helical" evidence="3">
    <location>
        <begin position="1604"/>
        <end position="1623"/>
    </location>
</feature>
<gene>
    <name evidence="7" type="primary">LOC105227000</name>
</gene>
<feature type="compositionally biased region" description="Polar residues" evidence="2">
    <location>
        <begin position="1501"/>
        <end position="1511"/>
    </location>
</feature>
<dbReference type="InterPro" id="IPR050964">
    <property type="entry name" value="Striated_Muscle_Regulatory"/>
</dbReference>
<keyword evidence="3" id="KW-1133">Transmembrane helix</keyword>
<proteinExistence type="predicted"/>
<feature type="domain" description="Fibronectin type-III" evidence="5">
    <location>
        <begin position="327"/>
        <end position="420"/>
    </location>
</feature>
<keyword evidence="3" id="KW-0812">Transmembrane</keyword>
<feature type="compositionally biased region" description="Basic and acidic residues" evidence="2">
    <location>
        <begin position="675"/>
        <end position="734"/>
    </location>
</feature>
<dbReference type="InterPro" id="IPR013098">
    <property type="entry name" value="Ig_I-set"/>
</dbReference>
<dbReference type="SMART" id="SM00408">
    <property type="entry name" value="IGc2"/>
    <property type="match status" value="2"/>
</dbReference>
<dbReference type="SUPFAM" id="SSF49265">
    <property type="entry name" value="Fibronectin type III"/>
    <property type="match status" value="1"/>
</dbReference>
<dbReference type="OrthoDB" id="6107607at2759"/>
<feature type="region of interest" description="Disordered" evidence="2">
    <location>
        <begin position="1213"/>
        <end position="1267"/>
    </location>
</feature>
<evidence type="ECO:0000259" key="4">
    <source>
        <dbReference type="PROSITE" id="PS50835"/>
    </source>
</evidence>
<dbReference type="GO" id="GO:0030154">
    <property type="term" value="P:cell differentiation"/>
    <property type="evidence" value="ECO:0007669"/>
    <property type="project" value="UniProtKB-ARBA"/>
</dbReference>
<dbReference type="PANTHER" id="PTHR13817:SF167">
    <property type="entry name" value="MYOMESIN AND MYOSIN BINDING PROTEIN"/>
    <property type="match status" value="1"/>
</dbReference>
<reference evidence="7" key="1">
    <citation type="submission" date="2025-08" db="UniProtKB">
        <authorList>
            <consortium name="RefSeq"/>
        </authorList>
    </citation>
    <scope>IDENTIFICATION</scope>
    <source>
        <tissue evidence="7">Adult</tissue>
    </source>
</reference>
<evidence type="ECO:0000313" key="6">
    <source>
        <dbReference type="Proteomes" id="UP001652620"/>
    </source>
</evidence>
<feature type="domain" description="Ig-like" evidence="4">
    <location>
        <begin position="229"/>
        <end position="322"/>
    </location>
</feature>
<feature type="compositionally biased region" description="Polar residues" evidence="2">
    <location>
        <begin position="1428"/>
        <end position="1442"/>
    </location>
</feature>
<dbReference type="InterPro" id="IPR036179">
    <property type="entry name" value="Ig-like_dom_sf"/>
</dbReference>
<accession>A0A6I9V0F2</accession>
<dbReference type="InParanoid" id="A0A6I9V0F2"/>
<dbReference type="InterPro" id="IPR013783">
    <property type="entry name" value="Ig-like_fold"/>
</dbReference>
<keyword evidence="6" id="KW-1185">Reference proteome</keyword>
<feature type="compositionally biased region" description="Low complexity" evidence="2">
    <location>
        <begin position="1171"/>
        <end position="1180"/>
    </location>
</feature>
<feature type="compositionally biased region" description="Low complexity" evidence="2">
    <location>
        <begin position="503"/>
        <end position="539"/>
    </location>
</feature>
<dbReference type="RefSeq" id="XP_011204448.3">
    <property type="nucleotide sequence ID" value="XM_011206146.4"/>
</dbReference>
<feature type="compositionally biased region" description="Basic and acidic residues" evidence="2">
    <location>
        <begin position="1240"/>
        <end position="1253"/>
    </location>
</feature>
<feature type="compositionally biased region" description="Pro residues" evidence="2">
    <location>
        <begin position="807"/>
        <end position="822"/>
    </location>
</feature>
<feature type="region of interest" description="Disordered" evidence="2">
    <location>
        <begin position="667"/>
        <end position="759"/>
    </location>
</feature>
<dbReference type="SMART" id="SM00409">
    <property type="entry name" value="IG"/>
    <property type="match status" value="2"/>
</dbReference>
<dbReference type="PRINTS" id="PR00014">
    <property type="entry name" value="FNTYPEIII"/>
</dbReference>
<dbReference type="PROSITE" id="PS50853">
    <property type="entry name" value="FN3"/>
    <property type="match status" value="2"/>
</dbReference>
<feature type="region of interest" description="Disordered" evidence="2">
    <location>
        <begin position="922"/>
        <end position="942"/>
    </location>
</feature>
<dbReference type="GO" id="GO:0009653">
    <property type="term" value="P:anatomical structure morphogenesis"/>
    <property type="evidence" value="ECO:0007669"/>
    <property type="project" value="UniProtKB-ARBA"/>
</dbReference>
<feature type="compositionally biased region" description="Basic and acidic residues" evidence="2">
    <location>
        <begin position="1103"/>
        <end position="1112"/>
    </location>
</feature>
<feature type="region of interest" description="Disordered" evidence="2">
    <location>
        <begin position="402"/>
        <end position="650"/>
    </location>
</feature>
<keyword evidence="3" id="KW-0472">Membrane</keyword>
<dbReference type="PROSITE" id="PS50835">
    <property type="entry name" value="IG_LIKE"/>
    <property type="match status" value="2"/>
</dbReference>
<dbReference type="SMART" id="SM00060">
    <property type="entry name" value="FN3"/>
    <property type="match status" value="2"/>
</dbReference>
<protein>
    <submittedName>
        <fullName evidence="7">Muscle M-line assembly protein unc-89</fullName>
    </submittedName>
</protein>
<dbReference type="InterPro" id="IPR036116">
    <property type="entry name" value="FN3_sf"/>
</dbReference>
<feature type="compositionally biased region" description="Polar residues" evidence="2">
    <location>
        <begin position="1401"/>
        <end position="1410"/>
    </location>
</feature>
<evidence type="ECO:0000313" key="7">
    <source>
        <dbReference type="RefSeq" id="XP_011204448.3"/>
    </source>
</evidence>
<dbReference type="InterPro" id="IPR007110">
    <property type="entry name" value="Ig-like_dom"/>
</dbReference>
<dbReference type="CDD" id="cd00063">
    <property type="entry name" value="FN3"/>
    <property type="match status" value="2"/>
</dbReference>
<feature type="compositionally biased region" description="Acidic residues" evidence="2">
    <location>
        <begin position="1024"/>
        <end position="1045"/>
    </location>
</feature>
<dbReference type="GeneID" id="105227000"/>